<reference evidence="10 11" key="1">
    <citation type="submission" date="2024-02" db="EMBL/GenBank/DDBJ databases">
        <title>Full genome sequence of Sphingomonas kaistensis.</title>
        <authorList>
            <person name="Poletto B.L."/>
            <person name="Silva G."/>
            <person name="Galante D."/>
            <person name="Campos K.R."/>
            <person name="Santos M.B.N."/>
            <person name="Sacchi C.T."/>
        </authorList>
    </citation>
    <scope>NUCLEOTIDE SEQUENCE [LARGE SCALE GENOMIC DNA]</scope>
    <source>
        <strain evidence="10 11">MA4R</strain>
    </source>
</reference>
<dbReference type="Pfam" id="PF01966">
    <property type="entry name" value="HD"/>
    <property type="match status" value="1"/>
</dbReference>
<dbReference type="NCBIfam" id="TIGR01693">
    <property type="entry name" value="UTase_glnD"/>
    <property type="match status" value="1"/>
</dbReference>
<evidence type="ECO:0000256" key="1">
    <source>
        <dbReference type="ARBA" id="ARBA00022679"/>
    </source>
</evidence>
<protein>
    <recommendedName>
        <fullName evidence="7">Bifunctional uridylyltransferase/uridylyl-removing enzyme</fullName>
        <shortName evidence="7">UTase/UR</shortName>
    </recommendedName>
    <alternativeName>
        <fullName evidence="7">Bifunctional [protein-PII] modification enzyme</fullName>
    </alternativeName>
    <alternativeName>
        <fullName evidence="7">Bifunctional nitrogen sensor protein</fullName>
    </alternativeName>
    <domain>
        <recommendedName>
            <fullName evidence="7">[Protein-PII] uridylyltransferase</fullName>
            <shortName evidence="7">PII uridylyltransferase</shortName>
            <shortName evidence="7">UTase</shortName>
            <ecNumber evidence="7">2.7.7.59</ecNumber>
        </recommendedName>
    </domain>
    <domain>
        <recommendedName>
            <fullName evidence="7">[Protein-PII]-UMP uridylyl-removing enzyme</fullName>
            <shortName evidence="7">UR</shortName>
            <ecNumber evidence="7">3.1.4.-</ecNumber>
        </recommendedName>
    </domain>
</protein>
<keyword evidence="4 7" id="KW-0378">Hydrolase</keyword>
<dbReference type="EC" id="3.1.4.-" evidence="7"/>
<dbReference type="EMBL" id="CP145607">
    <property type="protein sequence ID" value="WWM69683.1"/>
    <property type="molecule type" value="Genomic_DNA"/>
</dbReference>
<dbReference type="SUPFAM" id="SSF81891">
    <property type="entry name" value="Poly A polymerase C-terminal region-like"/>
    <property type="match status" value="1"/>
</dbReference>
<dbReference type="InterPro" id="IPR006674">
    <property type="entry name" value="HD_domain"/>
</dbReference>
<organism evidence="10 11">
    <name type="scientific">Sphingomonas kaistensis</name>
    <dbReference type="NCBI Taxonomy" id="298708"/>
    <lineage>
        <taxon>Bacteria</taxon>
        <taxon>Pseudomonadati</taxon>
        <taxon>Pseudomonadota</taxon>
        <taxon>Alphaproteobacteria</taxon>
        <taxon>Sphingomonadales</taxon>
        <taxon>Sphingomonadaceae</taxon>
        <taxon>Sphingomonas</taxon>
    </lineage>
</organism>
<gene>
    <name evidence="7" type="primary">glnD</name>
    <name evidence="10" type="ORF">V6R86_02980</name>
</gene>
<dbReference type="Gene3D" id="1.10.3090.10">
    <property type="entry name" value="cca-adding enzyme, domain 2"/>
    <property type="match status" value="1"/>
</dbReference>
<feature type="domain" description="HD" evidence="9">
    <location>
        <begin position="452"/>
        <end position="574"/>
    </location>
</feature>
<dbReference type="SMART" id="SM00471">
    <property type="entry name" value="HDc"/>
    <property type="match status" value="1"/>
</dbReference>
<keyword evidence="6 7" id="KW-0511">Multifunctional enzyme</keyword>
<comment type="cofactor">
    <cofactor evidence="7">
        <name>Mg(2+)</name>
        <dbReference type="ChEBI" id="CHEBI:18420"/>
    </cofactor>
</comment>
<dbReference type="Gene3D" id="3.30.70.260">
    <property type="match status" value="2"/>
</dbReference>
<dbReference type="SUPFAM" id="SSF81301">
    <property type="entry name" value="Nucleotidyltransferase"/>
    <property type="match status" value="1"/>
</dbReference>
<keyword evidence="1 7" id="KW-0808">Transferase</keyword>
<evidence type="ECO:0000313" key="11">
    <source>
        <dbReference type="Proteomes" id="UP001382935"/>
    </source>
</evidence>
<name>A0ABZ2FZH9_9SPHN</name>
<evidence type="ECO:0000256" key="7">
    <source>
        <dbReference type="HAMAP-Rule" id="MF_00277"/>
    </source>
</evidence>
<evidence type="ECO:0000256" key="5">
    <source>
        <dbReference type="ARBA" id="ARBA00022842"/>
    </source>
</evidence>
<evidence type="ECO:0000259" key="9">
    <source>
        <dbReference type="PROSITE" id="PS51831"/>
    </source>
</evidence>
<feature type="domain" description="ACT" evidence="8">
    <location>
        <begin position="796"/>
        <end position="871"/>
    </location>
</feature>
<keyword evidence="2 7" id="KW-0548">Nucleotidyltransferase</keyword>
<accession>A0ABZ2FZH9</accession>
<dbReference type="PIRSF" id="PIRSF006288">
    <property type="entry name" value="PII_uridyltransf"/>
    <property type="match status" value="1"/>
</dbReference>
<comment type="function">
    <text evidence="7">Modifies, by uridylylation and deuridylylation, the PII regulatory proteins (GlnB and homologs), in response to the nitrogen status of the cell that GlnD senses through the glutamine level. Under low glutamine levels, catalyzes the conversion of the PII proteins and UTP to PII-UMP and PPi, while under higher glutamine levels, GlnD hydrolyzes PII-UMP to PII and UMP (deuridylylation). Thus, controls uridylylation state and activity of the PII proteins, and plays an important role in the regulation of nitrogen metabolism.</text>
</comment>
<sequence length="874" mass="97448">MADLPSLSDRLAAYRAEVERRVRADPTCGRDHAAFVSAFTDSLVRQAFADARAAYPNPNPSAAERVSLVALGGYGRGEMAPFSDIDLMFLTPTPRTPWCEQVIEATLYALWDAKLKIGQAIRTIPELLHLAREDMTVRTAMLESRLVDGDAALFDDARTRFRDEIVAGSAAEFVSAKLAERDARHEKFGDSRYLVEPNVKNGKGALRDLQTLLWVGRYVRDVRISAELVDAGLLTPTEFARFDRAERFYWSVRFLLHLATGRAEERMSFAHQRELAAALNYADRPGKSSVERFMHMYFLQARSVGDLTGQFLAQLDEQLGDKGRRFALPTFLRRPRRLGGFVISRGRLALPHDRFLREDPRRLLALFALAAREKLEIHPSAMRAATRDARLVEQVRDDPQANALFLDVLTTREHPELVLRWMNEANVFGRFVPDFRRVVAQMQFDMYHHYTVDEHTIRAVGLLAAIERGELGDDHPLATALFRQIGSRRVLYVAVLLHDIAKGRKGDHSVLGEQVARELCPRFGLDPGETDTVAWLVRHHLLLSHTAFKRDPADPKTIDDFVALVQSPERLRLLLILTVVDIRAVGPGVWTEWKRKLIRTLYDLAEERLRLGHKQRGRAEEIALRQGQLSRALGWAEAPAKAHARRLPDSYWLAEPPEIALDNARQIVAAEAVPGPLDPSVRVEPGTEAATRVTVYTADRPGLFFRIAAALAAAGAEIVDARIHTTRDGMALDNLLVHDRQGQVYGDRRRRQRLARAVTAALGSGPPPDLPEVAPSAFEVAPSITIAEGASRRFTVVEVQAADRPGLVAALARAIFEQQVAIHSAHIATFGERAVDVFYLASETGRKLTAEEIARLRPALLTAASQPRQDAAAA</sequence>
<keyword evidence="11" id="KW-1185">Reference proteome</keyword>
<dbReference type="CDD" id="cd05401">
    <property type="entry name" value="NT_GlnE_GlnD_like"/>
    <property type="match status" value="1"/>
</dbReference>
<dbReference type="InterPro" id="IPR045865">
    <property type="entry name" value="ACT-like_dom_sf"/>
</dbReference>
<evidence type="ECO:0000313" key="10">
    <source>
        <dbReference type="EMBL" id="WWM69683.1"/>
    </source>
</evidence>
<dbReference type="Proteomes" id="UP001382935">
    <property type="component" value="Chromosome"/>
</dbReference>
<comment type="caution">
    <text evidence="7">Lacks conserved residue(s) required for the propagation of feature annotation.</text>
</comment>
<dbReference type="EC" id="2.7.7.59" evidence="7"/>
<dbReference type="PANTHER" id="PTHR47320">
    <property type="entry name" value="BIFUNCTIONAL URIDYLYLTRANSFERASE/URIDYLYL-REMOVING ENZYME"/>
    <property type="match status" value="1"/>
</dbReference>
<dbReference type="CDD" id="cd04899">
    <property type="entry name" value="ACT_ACR-UUR-like_2"/>
    <property type="match status" value="1"/>
</dbReference>
<comment type="catalytic activity">
    <reaction evidence="7">
        <text>[protein-PII]-uridylyl-L-tyrosine + H2O = [protein-PII]-L-tyrosine + UMP + H(+)</text>
        <dbReference type="Rhea" id="RHEA:48600"/>
        <dbReference type="Rhea" id="RHEA-COMP:12147"/>
        <dbReference type="Rhea" id="RHEA-COMP:12148"/>
        <dbReference type="ChEBI" id="CHEBI:15377"/>
        <dbReference type="ChEBI" id="CHEBI:15378"/>
        <dbReference type="ChEBI" id="CHEBI:46858"/>
        <dbReference type="ChEBI" id="CHEBI:57865"/>
        <dbReference type="ChEBI" id="CHEBI:90602"/>
    </reaction>
</comment>
<dbReference type="InterPro" id="IPR013546">
    <property type="entry name" value="PII_UdlTrfase/GS_AdlTrfase"/>
</dbReference>
<dbReference type="PROSITE" id="PS51831">
    <property type="entry name" value="HD"/>
    <property type="match status" value="1"/>
</dbReference>
<dbReference type="CDD" id="cd00077">
    <property type="entry name" value="HDc"/>
    <property type="match status" value="1"/>
</dbReference>
<dbReference type="InterPro" id="IPR003607">
    <property type="entry name" value="HD/PDEase_dom"/>
</dbReference>
<dbReference type="CDD" id="cd04900">
    <property type="entry name" value="ACT_UUR-like_1"/>
    <property type="match status" value="1"/>
</dbReference>
<comment type="domain">
    <text evidence="7">Has four distinct domains: an N-terminal nucleotidyltransferase (NT) domain responsible for UTase activity, a central HD domain that encodes UR activity, and two C-terminal ACT domains that seem to have a role in glutamine sensing.</text>
</comment>
<dbReference type="PROSITE" id="PS51671">
    <property type="entry name" value="ACT"/>
    <property type="match status" value="2"/>
</dbReference>
<dbReference type="SUPFAM" id="SSF81593">
    <property type="entry name" value="Nucleotidyltransferase substrate binding subunit/domain"/>
    <property type="match status" value="1"/>
</dbReference>
<proteinExistence type="inferred from homology"/>
<feature type="region of interest" description="Uridylyltransferase" evidence="7">
    <location>
        <begin position="1"/>
        <end position="337"/>
    </location>
</feature>
<comment type="catalytic activity">
    <reaction evidence="7">
        <text>[protein-PII]-L-tyrosine + UTP = [protein-PII]-uridylyl-L-tyrosine + diphosphate</text>
        <dbReference type="Rhea" id="RHEA:13673"/>
        <dbReference type="Rhea" id="RHEA-COMP:12147"/>
        <dbReference type="Rhea" id="RHEA-COMP:12148"/>
        <dbReference type="ChEBI" id="CHEBI:33019"/>
        <dbReference type="ChEBI" id="CHEBI:46398"/>
        <dbReference type="ChEBI" id="CHEBI:46858"/>
        <dbReference type="ChEBI" id="CHEBI:90602"/>
        <dbReference type="EC" id="2.7.7.59"/>
    </reaction>
</comment>
<dbReference type="InterPro" id="IPR010043">
    <property type="entry name" value="UTase/UR"/>
</dbReference>
<evidence type="ECO:0000256" key="2">
    <source>
        <dbReference type="ARBA" id="ARBA00022695"/>
    </source>
</evidence>
<dbReference type="PANTHER" id="PTHR47320:SF1">
    <property type="entry name" value="BIFUNCTIONAL URIDYLYLTRANSFERASE_URIDYLYL-REMOVING ENZYME"/>
    <property type="match status" value="1"/>
</dbReference>
<dbReference type="Pfam" id="PF01842">
    <property type="entry name" value="ACT"/>
    <property type="match status" value="2"/>
</dbReference>
<dbReference type="Pfam" id="PF08335">
    <property type="entry name" value="GlnD_UR_UTase"/>
    <property type="match status" value="1"/>
</dbReference>
<evidence type="ECO:0000259" key="8">
    <source>
        <dbReference type="PROSITE" id="PS51671"/>
    </source>
</evidence>
<feature type="domain" description="ACT" evidence="8">
    <location>
        <begin position="692"/>
        <end position="772"/>
    </location>
</feature>
<dbReference type="RefSeq" id="WP_338501971.1">
    <property type="nucleotide sequence ID" value="NZ_CP145607.1"/>
</dbReference>
<evidence type="ECO:0000256" key="6">
    <source>
        <dbReference type="ARBA" id="ARBA00023268"/>
    </source>
</evidence>
<dbReference type="GO" id="GO:0008773">
    <property type="term" value="F:[protein-PII] uridylyltransferase activity"/>
    <property type="evidence" value="ECO:0007669"/>
    <property type="project" value="UniProtKB-EC"/>
</dbReference>
<dbReference type="Gene3D" id="3.30.460.10">
    <property type="entry name" value="Beta Polymerase, domain 2"/>
    <property type="match status" value="1"/>
</dbReference>
<dbReference type="InterPro" id="IPR002912">
    <property type="entry name" value="ACT_dom"/>
</dbReference>
<comment type="activity regulation">
    <text evidence="7">Uridylyltransferase (UTase) activity is inhibited by glutamine, while glutamine activates uridylyl-removing (UR) activity.</text>
</comment>
<evidence type="ECO:0000256" key="3">
    <source>
        <dbReference type="ARBA" id="ARBA00022737"/>
    </source>
</evidence>
<evidence type="ECO:0000256" key="4">
    <source>
        <dbReference type="ARBA" id="ARBA00022801"/>
    </source>
</evidence>
<dbReference type="HAMAP" id="MF_00277">
    <property type="entry name" value="PII_uridylyl_transf"/>
    <property type="match status" value="1"/>
</dbReference>
<keyword evidence="5 7" id="KW-0460">Magnesium</keyword>
<dbReference type="InterPro" id="IPR043519">
    <property type="entry name" value="NT_sf"/>
</dbReference>
<dbReference type="NCBIfam" id="NF003467">
    <property type="entry name" value="PRK05092.1"/>
    <property type="match status" value="1"/>
</dbReference>
<keyword evidence="3" id="KW-0677">Repeat</keyword>
<comment type="similarity">
    <text evidence="7">Belongs to the GlnD family.</text>
</comment>
<dbReference type="SUPFAM" id="SSF55021">
    <property type="entry name" value="ACT-like"/>
    <property type="match status" value="2"/>
</dbReference>